<dbReference type="EMBL" id="JAPTYD010000075">
    <property type="protein sequence ID" value="MCZ0964195.1"/>
    <property type="molecule type" value="Genomic_DNA"/>
</dbReference>
<comment type="caution">
    <text evidence="4">The sequence shown here is derived from an EMBL/GenBank/DDBJ whole genome shotgun (WGS) entry which is preliminary data.</text>
</comment>
<comment type="subunit">
    <text evidence="1">Tightly associated with the cellulose synthase catalytic subunit.</text>
</comment>
<keyword evidence="1" id="KW-0812">Transmembrane</keyword>
<feature type="compositionally biased region" description="Polar residues" evidence="2">
    <location>
        <begin position="40"/>
        <end position="54"/>
    </location>
</feature>
<name>A0ABT4JAV2_9RHOB</name>
<keyword evidence="1" id="KW-0732">Signal</keyword>
<keyword evidence="1" id="KW-0472">Membrane</keyword>
<feature type="domain" description="Cellulose synthase subunit B-like C-terminal" evidence="3">
    <location>
        <begin position="644"/>
        <end position="772"/>
    </location>
</feature>
<proteinExistence type="inferred from homology"/>
<evidence type="ECO:0000256" key="2">
    <source>
        <dbReference type="SAM" id="MobiDB-lite"/>
    </source>
</evidence>
<feature type="signal peptide" evidence="1">
    <location>
        <begin position="1"/>
        <end position="23"/>
    </location>
</feature>
<keyword evidence="5" id="KW-1185">Reference proteome</keyword>
<evidence type="ECO:0000259" key="3">
    <source>
        <dbReference type="Pfam" id="PF20916"/>
    </source>
</evidence>
<comment type="function">
    <text evidence="1">Binds the cellulose synthase activator, bis-(3'-5') cyclic diguanylic acid (c-di-GMP).</text>
</comment>
<dbReference type="InterPro" id="IPR048861">
    <property type="entry name" value="BscB-like_C"/>
</dbReference>
<keyword evidence="1" id="KW-1003">Cell membrane</keyword>
<keyword evidence="1" id="KW-1133">Transmembrane helix</keyword>
<gene>
    <name evidence="4" type="ORF">OU682_21710</name>
</gene>
<dbReference type="Pfam" id="PF03170">
    <property type="entry name" value="BcsB"/>
    <property type="match status" value="1"/>
</dbReference>
<comment type="subcellular location">
    <subcellularLocation>
        <location evidence="1">Cell inner membrane</location>
    </subcellularLocation>
</comment>
<protein>
    <recommendedName>
        <fullName evidence="1">Cyclic di-GMP-binding protein</fullName>
    </recommendedName>
    <alternativeName>
        <fullName evidence="1">Cellulose synthase regulatory subunit</fullName>
    </alternativeName>
</protein>
<feature type="region of interest" description="Disordered" evidence="2">
    <location>
        <begin position="34"/>
        <end position="90"/>
    </location>
</feature>
<dbReference type="InterPro" id="IPR018513">
    <property type="entry name" value="Cell_synthase_bac"/>
</dbReference>
<sequence>MNVLRCFTCLVAAAVMTSQSVLAQEQPPLIVLDPAPANQVPEQSSTTAVESQPPSLGEAVPQIQLPSATMPSSETADPEASPLIPERDRGDEVRIAERQPWLAPLIPLVRLPDTVQIGASQAEPGILRLTGEVAFVDLQINLPQNAVIPAEMLLTLRSTVNVLPEVSEISITINEAAPVVLPLEHLNAFETVRVATTGLKSGANLVRLNVRQPHRIYCGPEASFGVWTDINLAQSGVPVDADIMAADHAGFALALRALAATGQPLPVLVGENENGAMLQQLVEVLGQISGGQVLVEFRSFYGLEAPSPLSVALIGSDRSHAEFRKGAAGGLVLQVEHADGILPPLDQFLPKLATPLDVVPALTPGATVKLADLGQQDIIGGTHYFRHEVPFDLPSDWLLLSNQKARLQLHYGFADALPAGSILLIKVNNETVRLLPLDRKGGQMQEPLDIVFAANLLHGRRNNLIFEMMVPGDPPDATCPLRRADMLVITSDSTLLVPPAPTMALAGLAEPLSRLGSRGITVPEGVSDRAALEMTAAQLSAGLTSNPETTDPSVRLNLISVNDISVLPLQGGLVAARDLQEALIDIKSASSPPGPAAAVEAAPRYRLTEEDPQPSVPLPLEPVANNSAVRDLISGRIDWLESAAFMGSDESLSTWLKTRHGSVLLLRPRRQEPDELWLVLGSQVSVPAVLQSLVRLREGGLAKGEAAILTKDNTWEVWAPVRPPELREPLKLSNLRAVLGNYASWSPLLFTVTFLVLALLSAIPALLFILFTKRRGQL</sequence>
<evidence type="ECO:0000313" key="4">
    <source>
        <dbReference type="EMBL" id="MCZ0964195.1"/>
    </source>
</evidence>
<evidence type="ECO:0000256" key="1">
    <source>
        <dbReference type="RuleBase" id="RU365021"/>
    </source>
</evidence>
<keyword evidence="1" id="KW-0135">Cellulose biosynthesis</keyword>
<dbReference type="Gene3D" id="3.30.379.20">
    <property type="match status" value="1"/>
</dbReference>
<dbReference type="Gene3D" id="3.30.379.30">
    <property type="match status" value="1"/>
</dbReference>
<keyword evidence="1" id="KW-0973">c-di-GMP</keyword>
<dbReference type="RefSeq" id="WP_268944290.1">
    <property type="nucleotide sequence ID" value="NZ_JAPTYD010000075.1"/>
</dbReference>
<evidence type="ECO:0000313" key="5">
    <source>
        <dbReference type="Proteomes" id="UP001149822"/>
    </source>
</evidence>
<dbReference type="Gene3D" id="2.60.120.260">
    <property type="entry name" value="Galactose-binding domain-like"/>
    <property type="match status" value="2"/>
</dbReference>
<dbReference type="Proteomes" id="UP001149822">
    <property type="component" value="Unassembled WGS sequence"/>
</dbReference>
<feature type="transmembrane region" description="Helical" evidence="1">
    <location>
        <begin position="748"/>
        <end position="771"/>
    </location>
</feature>
<feature type="chain" id="PRO_5044993477" description="Cyclic di-GMP-binding protein" evidence="1">
    <location>
        <begin position="24"/>
        <end position="778"/>
    </location>
</feature>
<feature type="compositionally biased region" description="Polar residues" evidence="2">
    <location>
        <begin position="64"/>
        <end position="75"/>
    </location>
</feature>
<dbReference type="Gene3D" id="1.20.5.4520">
    <property type="match status" value="1"/>
</dbReference>
<dbReference type="Pfam" id="PF20916">
    <property type="entry name" value="BscB_a-b"/>
    <property type="match status" value="1"/>
</dbReference>
<comment type="similarity">
    <text evidence="1">Belongs to the AcsB/BcsB family.</text>
</comment>
<comment type="pathway">
    <text evidence="1">Glycan metabolism; bacterial cellulose biosynthesis.</text>
</comment>
<accession>A0ABT4JAV2</accession>
<keyword evidence="1" id="KW-0997">Cell inner membrane</keyword>
<organism evidence="4 5">
    <name type="scientific">Paracoccus benzoatiresistens</name>
    <dbReference type="NCBI Taxonomy" id="2997341"/>
    <lineage>
        <taxon>Bacteria</taxon>
        <taxon>Pseudomonadati</taxon>
        <taxon>Pseudomonadota</taxon>
        <taxon>Alphaproteobacteria</taxon>
        <taxon>Rhodobacterales</taxon>
        <taxon>Paracoccaceae</taxon>
        <taxon>Paracoccus</taxon>
    </lineage>
</organism>
<reference evidence="4" key="1">
    <citation type="submission" date="2022-12" db="EMBL/GenBank/DDBJ databases">
        <title>Paracoccus sp. EF6 isolated from a lake water.</title>
        <authorList>
            <person name="Liu H."/>
        </authorList>
    </citation>
    <scope>NUCLEOTIDE SEQUENCE</scope>
    <source>
        <strain evidence="4">EF6</strain>
    </source>
</reference>